<evidence type="ECO:0000313" key="1">
    <source>
        <dbReference type="EMBL" id="NEA26572.1"/>
    </source>
</evidence>
<name>A0A6L9QND5_9ACTN</name>
<dbReference type="Proteomes" id="UP000475532">
    <property type="component" value="Unassembled WGS sequence"/>
</dbReference>
<protein>
    <submittedName>
        <fullName evidence="1">Uncharacterized protein</fullName>
    </submittedName>
</protein>
<sequence>MPPFMVQGANQAIEDVSLPLRLLAQGEQRLVRYGPPRHHRARIASSVAAYSRFADGPLAMLRSEPVLRAMSAAPDSQATSALITLLRSTSNRLQAA</sequence>
<proteinExistence type="predicted"/>
<organism evidence="1 2">
    <name type="scientific">Actinomadura bangladeshensis</name>
    <dbReference type="NCBI Taxonomy" id="453573"/>
    <lineage>
        <taxon>Bacteria</taxon>
        <taxon>Bacillati</taxon>
        <taxon>Actinomycetota</taxon>
        <taxon>Actinomycetes</taxon>
        <taxon>Streptosporangiales</taxon>
        <taxon>Thermomonosporaceae</taxon>
        <taxon>Actinomadura</taxon>
    </lineage>
</organism>
<gene>
    <name evidence="1" type="ORF">G3I70_29350</name>
</gene>
<evidence type="ECO:0000313" key="2">
    <source>
        <dbReference type="Proteomes" id="UP000475532"/>
    </source>
</evidence>
<dbReference type="AlphaFoldDB" id="A0A6L9QND5"/>
<reference evidence="1 2" key="1">
    <citation type="submission" date="2020-01" db="EMBL/GenBank/DDBJ databases">
        <title>Insect and environment-associated Actinomycetes.</title>
        <authorList>
            <person name="Currrie C."/>
            <person name="Chevrette M."/>
            <person name="Carlson C."/>
            <person name="Stubbendieck R."/>
            <person name="Wendt-Pienkowski E."/>
        </authorList>
    </citation>
    <scope>NUCLEOTIDE SEQUENCE [LARGE SCALE GENOMIC DNA]</scope>
    <source>
        <strain evidence="1 2">SID10258</strain>
    </source>
</reference>
<accession>A0A6L9QND5</accession>
<dbReference type="EMBL" id="JAAGLI010000802">
    <property type="protein sequence ID" value="NEA26572.1"/>
    <property type="molecule type" value="Genomic_DNA"/>
</dbReference>
<dbReference type="RefSeq" id="WP_163060646.1">
    <property type="nucleotide sequence ID" value="NZ_JAAGLI010000802.1"/>
</dbReference>
<comment type="caution">
    <text evidence="1">The sequence shown here is derived from an EMBL/GenBank/DDBJ whole genome shotgun (WGS) entry which is preliminary data.</text>
</comment>